<dbReference type="EMBL" id="JXTB01000409">
    <property type="protein sequence ID" value="PON41703.1"/>
    <property type="molecule type" value="Genomic_DNA"/>
</dbReference>
<gene>
    <name evidence="1" type="ORF">PanWU01x14_287660</name>
</gene>
<proteinExistence type="predicted"/>
<organism evidence="1 2">
    <name type="scientific">Parasponia andersonii</name>
    <name type="common">Sponia andersonii</name>
    <dbReference type="NCBI Taxonomy" id="3476"/>
    <lineage>
        <taxon>Eukaryota</taxon>
        <taxon>Viridiplantae</taxon>
        <taxon>Streptophyta</taxon>
        <taxon>Embryophyta</taxon>
        <taxon>Tracheophyta</taxon>
        <taxon>Spermatophyta</taxon>
        <taxon>Magnoliopsida</taxon>
        <taxon>eudicotyledons</taxon>
        <taxon>Gunneridae</taxon>
        <taxon>Pentapetalae</taxon>
        <taxon>rosids</taxon>
        <taxon>fabids</taxon>
        <taxon>Rosales</taxon>
        <taxon>Cannabaceae</taxon>
        <taxon>Parasponia</taxon>
    </lineage>
</organism>
<sequence length="112" mass="13267">MPTTVAKDIEKVMRDFRWNGGNDEKYDHLVAWEDVCQPKAKGGLGIRNLALQNKALSFKRLWRFPQEKNSLWYKVIKSKYGLQQNNWDSKMAHRTTHRSPWKFISSQYNVIP</sequence>
<evidence type="ECO:0000313" key="2">
    <source>
        <dbReference type="Proteomes" id="UP000237105"/>
    </source>
</evidence>
<reference evidence="2" key="1">
    <citation type="submission" date="2016-06" db="EMBL/GenBank/DDBJ databases">
        <title>Parallel loss of symbiosis genes in relatives of nitrogen-fixing non-legume Parasponia.</title>
        <authorList>
            <person name="Van Velzen R."/>
            <person name="Holmer R."/>
            <person name="Bu F."/>
            <person name="Rutten L."/>
            <person name="Van Zeijl A."/>
            <person name="Liu W."/>
            <person name="Santuari L."/>
            <person name="Cao Q."/>
            <person name="Sharma T."/>
            <person name="Shen D."/>
            <person name="Roswanjaya Y."/>
            <person name="Wardhani T."/>
            <person name="Kalhor M.S."/>
            <person name="Jansen J."/>
            <person name="Van den Hoogen J."/>
            <person name="Gungor B."/>
            <person name="Hartog M."/>
            <person name="Hontelez J."/>
            <person name="Verver J."/>
            <person name="Yang W.-C."/>
            <person name="Schijlen E."/>
            <person name="Repin R."/>
            <person name="Schilthuizen M."/>
            <person name="Schranz E."/>
            <person name="Heidstra R."/>
            <person name="Miyata K."/>
            <person name="Fedorova E."/>
            <person name="Kohlen W."/>
            <person name="Bisseling T."/>
            <person name="Smit S."/>
            <person name="Geurts R."/>
        </authorList>
    </citation>
    <scope>NUCLEOTIDE SEQUENCE [LARGE SCALE GENOMIC DNA]</scope>
    <source>
        <strain evidence="2">cv. WU1-14</strain>
    </source>
</reference>
<protein>
    <submittedName>
        <fullName evidence="1">Uncharacterized protein</fullName>
    </submittedName>
</protein>
<dbReference type="PANTHER" id="PTHR33116">
    <property type="entry name" value="REVERSE TRANSCRIPTASE ZINC-BINDING DOMAIN-CONTAINING PROTEIN-RELATED-RELATED"/>
    <property type="match status" value="1"/>
</dbReference>
<dbReference type="STRING" id="3476.A0A2P5AYS9"/>
<dbReference type="AlphaFoldDB" id="A0A2P5AYS9"/>
<comment type="caution">
    <text evidence="1">The sequence shown here is derived from an EMBL/GenBank/DDBJ whole genome shotgun (WGS) entry which is preliminary data.</text>
</comment>
<keyword evidence="2" id="KW-1185">Reference proteome</keyword>
<dbReference type="OrthoDB" id="1748414at2759"/>
<dbReference type="PANTHER" id="PTHR33116:SF78">
    <property type="entry name" value="OS12G0587133 PROTEIN"/>
    <property type="match status" value="1"/>
</dbReference>
<accession>A0A2P5AYS9</accession>
<evidence type="ECO:0000313" key="1">
    <source>
        <dbReference type="EMBL" id="PON41703.1"/>
    </source>
</evidence>
<name>A0A2P5AYS9_PARAD</name>
<dbReference type="Proteomes" id="UP000237105">
    <property type="component" value="Unassembled WGS sequence"/>
</dbReference>